<gene>
    <name evidence="1" type="ORF">G2W53_028771</name>
</gene>
<evidence type="ECO:0000313" key="1">
    <source>
        <dbReference type="EMBL" id="KAF7814802.1"/>
    </source>
</evidence>
<organism evidence="1 2">
    <name type="scientific">Senna tora</name>
    <dbReference type="NCBI Taxonomy" id="362788"/>
    <lineage>
        <taxon>Eukaryota</taxon>
        <taxon>Viridiplantae</taxon>
        <taxon>Streptophyta</taxon>
        <taxon>Embryophyta</taxon>
        <taxon>Tracheophyta</taxon>
        <taxon>Spermatophyta</taxon>
        <taxon>Magnoliopsida</taxon>
        <taxon>eudicotyledons</taxon>
        <taxon>Gunneridae</taxon>
        <taxon>Pentapetalae</taxon>
        <taxon>rosids</taxon>
        <taxon>fabids</taxon>
        <taxon>Fabales</taxon>
        <taxon>Fabaceae</taxon>
        <taxon>Caesalpinioideae</taxon>
        <taxon>Cassia clade</taxon>
        <taxon>Senna</taxon>
    </lineage>
</organism>
<accession>A0A834T6I1</accession>
<proteinExistence type="predicted"/>
<name>A0A834T6I1_9FABA</name>
<dbReference type="EMBL" id="JAAIUW010000009">
    <property type="protein sequence ID" value="KAF7814802.1"/>
    <property type="molecule type" value="Genomic_DNA"/>
</dbReference>
<dbReference type="AlphaFoldDB" id="A0A834T6I1"/>
<protein>
    <submittedName>
        <fullName evidence="1">Uncharacterized protein</fullName>
    </submittedName>
</protein>
<evidence type="ECO:0000313" key="2">
    <source>
        <dbReference type="Proteomes" id="UP000634136"/>
    </source>
</evidence>
<dbReference type="Proteomes" id="UP000634136">
    <property type="component" value="Unassembled WGS sequence"/>
</dbReference>
<comment type="caution">
    <text evidence="1">The sequence shown here is derived from an EMBL/GenBank/DDBJ whole genome shotgun (WGS) entry which is preliminary data.</text>
</comment>
<sequence>MASLLPIIGWLRGKKGETSAGVQGRSVCRE</sequence>
<reference evidence="1" key="1">
    <citation type="submission" date="2020-09" db="EMBL/GenBank/DDBJ databases">
        <title>Genome-Enabled Discovery of Anthraquinone Biosynthesis in Senna tora.</title>
        <authorList>
            <person name="Kang S.-H."/>
            <person name="Pandey R.P."/>
            <person name="Lee C.-M."/>
            <person name="Sim J.-S."/>
            <person name="Jeong J.-T."/>
            <person name="Choi B.-S."/>
            <person name="Jung M."/>
            <person name="Ginzburg D."/>
            <person name="Zhao K."/>
            <person name="Won S.Y."/>
            <person name="Oh T.-J."/>
            <person name="Yu Y."/>
            <person name="Kim N.-H."/>
            <person name="Lee O.R."/>
            <person name="Lee T.-H."/>
            <person name="Bashyal P."/>
            <person name="Kim T.-S."/>
            <person name="Lee W.-H."/>
            <person name="Kawkins C."/>
            <person name="Kim C.-K."/>
            <person name="Kim J.S."/>
            <person name="Ahn B.O."/>
            <person name="Rhee S.Y."/>
            <person name="Sohng J.K."/>
        </authorList>
    </citation>
    <scope>NUCLEOTIDE SEQUENCE</scope>
    <source>
        <tissue evidence="1">Leaf</tissue>
    </source>
</reference>
<keyword evidence="2" id="KW-1185">Reference proteome</keyword>